<keyword evidence="3" id="KW-0508">mRNA splicing</keyword>
<sequence length="438" mass="49626">MDKKQSKKSHKAPNISSAQSISTTPAGGQNLTTQTTNTTEKRTRNVFSSPPKVQPAVINPVSQIDPGLRLGQQVMESATIPLASQLYTNQLGLGIGDMSIGNKIPPALQKNYIHALRIYIGNIPDPIDTEDVCHFVYKSLLESGGLLEPGNPIISKKNDPIKKFIFLQLRSIEETSACMQLDGILYKGKSLRFRRPKDYTTMPQVEGTRKIPILDRNKLRIVQTQVENTYNKLQVMNIPETISEEHVMQILQNYGELRSFHLAVDIYTGESKGFAFCEYLTDKATMDCLNQLSGQQILNKIINVKRCNPNLAPPVEEQMQPIEVLVKNLCDFINKSILESGFKDIQEEYIQKVISNEGQKYSGLNQEEATSVLKIKNVIDKQVIEEDPEYEFIYNDLKQQLVKFGRLKQMIIPRLKEKYQPDSVGLVFVEFENEKICQ</sequence>
<feature type="non-terminal residue" evidence="7">
    <location>
        <position position="438"/>
    </location>
</feature>
<feature type="region of interest" description="Disordered" evidence="5">
    <location>
        <begin position="1"/>
        <end position="58"/>
    </location>
</feature>
<dbReference type="Gene3D" id="3.30.70.330">
    <property type="match status" value="3"/>
</dbReference>
<evidence type="ECO:0000259" key="6">
    <source>
        <dbReference type="PROSITE" id="PS50102"/>
    </source>
</evidence>
<dbReference type="GeneID" id="14905767"/>
<evidence type="ECO:0000313" key="7">
    <source>
        <dbReference type="EMBL" id="EGR29650.1"/>
    </source>
</evidence>
<dbReference type="GO" id="GO:0006397">
    <property type="term" value="P:mRNA processing"/>
    <property type="evidence" value="ECO:0007669"/>
    <property type="project" value="UniProtKB-KW"/>
</dbReference>
<keyword evidence="8" id="KW-1185">Reference proteome</keyword>
<accession>G0QYP6</accession>
<dbReference type="InterPro" id="IPR000504">
    <property type="entry name" value="RRM_dom"/>
</dbReference>
<name>G0QYP6_ICHMU</name>
<evidence type="ECO:0000256" key="1">
    <source>
        <dbReference type="ARBA" id="ARBA00022664"/>
    </source>
</evidence>
<dbReference type="SUPFAM" id="SSF54928">
    <property type="entry name" value="RNA-binding domain, RBD"/>
    <property type="match status" value="3"/>
</dbReference>
<feature type="compositionally biased region" description="Basic residues" evidence="5">
    <location>
        <begin position="1"/>
        <end position="11"/>
    </location>
</feature>
<feature type="compositionally biased region" description="Polar residues" evidence="5">
    <location>
        <begin position="14"/>
        <end position="27"/>
    </location>
</feature>
<dbReference type="EMBL" id="GL984124">
    <property type="protein sequence ID" value="EGR29650.1"/>
    <property type="molecule type" value="Genomic_DNA"/>
</dbReference>
<feature type="compositionally biased region" description="Low complexity" evidence="5">
    <location>
        <begin position="29"/>
        <end position="38"/>
    </location>
</feature>
<proteinExistence type="predicted"/>
<evidence type="ECO:0000313" key="8">
    <source>
        <dbReference type="Proteomes" id="UP000008983"/>
    </source>
</evidence>
<dbReference type="GO" id="GO:0008380">
    <property type="term" value="P:RNA splicing"/>
    <property type="evidence" value="ECO:0007669"/>
    <property type="project" value="UniProtKB-KW"/>
</dbReference>
<dbReference type="Proteomes" id="UP000008983">
    <property type="component" value="Unassembled WGS sequence"/>
</dbReference>
<dbReference type="PANTHER" id="PTHR23139">
    <property type="entry name" value="RNA-BINDING PROTEIN"/>
    <property type="match status" value="1"/>
</dbReference>
<dbReference type="OMA" id="IVMTSFY"/>
<dbReference type="STRING" id="857967.G0QYP6"/>
<gene>
    <name evidence="7" type="ORF">IMG5_151520</name>
</gene>
<evidence type="ECO:0000256" key="3">
    <source>
        <dbReference type="ARBA" id="ARBA00023187"/>
    </source>
</evidence>
<dbReference type="SMART" id="SM00360">
    <property type="entry name" value="RRM"/>
    <property type="match status" value="2"/>
</dbReference>
<keyword evidence="1" id="KW-0507">mRNA processing</keyword>
<dbReference type="InterPro" id="IPR035979">
    <property type="entry name" value="RBD_domain_sf"/>
</dbReference>
<evidence type="ECO:0000256" key="4">
    <source>
        <dbReference type="PROSITE-ProRule" id="PRU00176"/>
    </source>
</evidence>
<feature type="domain" description="RRM" evidence="6">
    <location>
        <begin position="231"/>
        <end position="309"/>
    </location>
</feature>
<keyword evidence="2 4" id="KW-0694">RNA-binding</keyword>
<dbReference type="InParanoid" id="G0QYP6"/>
<dbReference type="GO" id="GO:0003723">
    <property type="term" value="F:RNA binding"/>
    <property type="evidence" value="ECO:0007669"/>
    <property type="project" value="UniProtKB-UniRule"/>
</dbReference>
<dbReference type="OrthoDB" id="311388at2759"/>
<dbReference type="eggNOG" id="KOG0120">
    <property type="taxonomic scope" value="Eukaryota"/>
</dbReference>
<dbReference type="AlphaFoldDB" id="G0QYP6"/>
<dbReference type="PROSITE" id="PS50102">
    <property type="entry name" value="RRM"/>
    <property type="match status" value="1"/>
</dbReference>
<dbReference type="CDD" id="cd12231">
    <property type="entry name" value="RRM2_U2AF65"/>
    <property type="match status" value="1"/>
</dbReference>
<protein>
    <submittedName>
        <fullName evidence="7">Splicing factor u2af large subunit, putative</fullName>
    </submittedName>
</protein>
<dbReference type="InterPro" id="IPR012677">
    <property type="entry name" value="Nucleotide-bd_a/b_plait_sf"/>
</dbReference>
<organism evidence="7 8">
    <name type="scientific">Ichthyophthirius multifiliis</name>
    <name type="common">White spot disease agent</name>
    <name type="synonym">Ich</name>
    <dbReference type="NCBI Taxonomy" id="5932"/>
    <lineage>
        <taxon>Eukaryota</taxon>
        <taxon>Sar</taxon>
        <taxon>Alveolata</taxon>
        <taxon>Ciliophora</taxon>
        <taxon>Intramacronucleata</taxon>
        <taxon>Oligohymenophorea</taxon>
        <taxon>Hymenostomatida</taxon>
        <taxon>Ophryoglenina</taxon>
        <taxon>Ichthyophthirius</taxon>
    </lineage>
</organism>
<evidence type="ECO:0000256" key="2">
    <source>
        <dbReference type="ARBA" id="ARBA00022884"/>
    </source>
</evidence>
<dbReference type="RefSeq" id="XP_004030886.1">
    <property type="nucleotide sequence ID" value="XM_004030838.1"/>
</dbReference>
<evidence type="ECO:0000256" key="5">
    <source>
        <dbReference type="SAM" id="MobiDB-lite"/>
    </source>
</evidence>
<reference evidence="7 8" key="1">
    <citation type="submission" date="2011-07" db="EMBL/GenBank/DDBJ databases">
        <authorList>
            <person name="Coyne R."/>
            <person name="Brami D."/>
            <person name="Johnson J."/>
            <person name="Hostetler J."/>
            <person name="Hannick L."/>
            <person name="Clark T."/>
            <person name="Cassidy-Hanley D."/>
            <person name="Inman J."/>
        </authorList>
    </citation>
    <scope>NUCLEOTIDE SEQUENCE [LARGE SCALE GENOMIC DNA]</scope>
    <source>
        <strain evidence="7 8">G5</strain>
    </source>
</reference>
<dbReference type="Pfam" id="PF00076">
    <property type="entry name" value="RRM_1"/>
    <property type="match status" value="1"/>
</dbReference>